<comment type="caution">
    <text evidence="5">The sequence shown here is derived from an EMBL/GenBank/DDBJ whole genome shotgun (WGS) entry which is preliminary data.</text>
</comment>
<reference evidence="5 6" key="1">
    <citation type="submission" date="2011-08" db="EMBL/GenBank/DDBJ databases">
        <authorList>
            <person name="Liu Z.J."/>
            <person name="Shi F.L."/>
            <person name="Lu J.Q."/>
            <person name="Li M."/>
            <person name="Wang Z.L."/>
        </authorList>
    </citation>
    <scope>NUCLEOTIDE SEQUENCE [LARGE SCALE GENOMIC DNA]</scope>
    <source>
        <strain evidence="5 6">USNM 41457</strain>
    </source>
</reference>
<dbReference type="OrthoDB" id="10257492at2759"/>
<comment type="cofactor">
    <cofactor evidence="1">
        <name>Mg(2+)</name>
        <dbReference type="ChEBI" id="CHEBI:18420"/>
    </cofactor>
</comment>
<keyword evidence="2" id="KW-0808">Transferase</keyword>
<proteinExistence type="predicted"/>
<reference evidence="6" key="2">
    <citation type="submission" date="2015-07" db="EMBL/GenBank/DDBJ databases">
        <title>Contrasting host-pathogen interactions and genome evolution in two generalist and specialist microsporidian pathogens of mosquitoes.</title>
        <authorList>
            <consortium name="The Broad Institute Genomics Platform"/>
            <consortium name="The Broad Institute Genome Sequencing Center for Infectious Disease"/>
            <person name="Cuomo C.A."/>
            <person name="Sanscrainte N.D."/>
            <person name="Goldberg J.M."/>
            <person name="Heiman D."/>
            <person name="Young S."/>
            <person name="Zeng Q."/>
            <person name="Becnel J.J."/>
            <person name="Birren B.W."/>
        </authorList>
    </citation>
    <scope>NUCLEOTIDE SEQUENCE [LARGE SCALE GENOMIC DNA]</scope>
    <source>
        <strain evidence="6">USNM 41457</strain>
    </source>
</reference>
<dbReference type="HOGENOM" id="CLU_525822_0_0_1"/>
<dbReference type="InParanoid" id="J9DQD6"/>
<dbReference type="GO" id="GO:0004337">
    <property type="term" value="F:(2E,6E)-farnesyl diphosphate synthase activity"/>
    <property type="evidence" value="ECO:0007669"/>
    <property type="project" value="TreeGrafter"/>
</dbReference>
<dbReference type="PANTHER" id="PTHR11525">
    <property type="entry name" value="FARNESYL-PYROPHOSPHATE SYNTHETASE"/>
    <property type="match status" value="1"/>
</dbReference>
<protein>
    <submittedName>
        <fullName evidence="5">Uncharacterized protein</fullName>
    </submittedName>
</protein>
<accession>J9DQD6</accession>
<evidence type="ECO:0000313" key="6">
    <source>
        <dbReference type="Proteomes" id="UP000003163"/>
    </source>
</evidence>
<dbReference type="InterPro" id="IPR000092">
    <property type="entry name" value="Polyprenyl_synt"/>
</dbReference>
<dbReference type="SUPFAM" id="SSF48576">
    <property type="entry name" value="Terpenoid synthases"/>
    <property type="match status" value="2"/>
</dbReference>
<dbReference type="InterPro" id="IPR008949">
    <property type="entry name" value="Isoprenoid_synthase_dom_sf"/>
</dbReference>
<dbReference type="Proteomes" id="UP000003163">
    <property type="component" value="Unassembled WGS sequence"/>
</dbReference>
<keyword evidence="6" id="KW-1185">Reference proteome</keyword>
<evidence type="ECO:0000256" key="2">
    <source>
        <dbReference type="ARBA" id="ARBA00022679"/>
    </source>
</evidence>
<name>J9DQD6_EDHAE</name>
<dbReference type="GO" id="GO:0046872">
    <property type="term" value="F:metal ion binding"/>
    <property type="evidence" value="ECO:0007669"/>
    <property type="project" value="UniProtKB-KW"/>
</dbReference>
<evidence type="ECO:0000256" key="4">
    <source>
        <dbReference type="ARBA" id="ARBA00022842"/>
    </source>
</evidence>
<keyword evidence="4" id="KW-0460">Magnesium</keyword>
<dbReference type="InterPro" id="IPR033749">
    <property type="entry name" value="Polyprenyl_synt_CS"/>
</dbReference>
<dbReference type="AlphaFoldDB" id="J9DQD6"/>
<dbReference type="VEuPathDB" id="MicrosporidiaDB:EDEG_01060"/>
<dbReference type="GO" id="GO:0004161">
    <property type="term" value="F:dimethylallyltranstransferase activity"/>
    <property type="evidence" value="ECO:0007669"/>
    <property type="project" value="TreeGrafter"/>
</dbReference>
<dbReference type="PROSITE" id="PS00723">
    <property type="entry name" value="POLYPRENYL_SYNTHASE_1"/>
    <property type="match status" value="1"/>
</dbReference>
<dbReference type="Gene3D" id="1.10.600.10">
    <property type="entry name" value="Farnesyl Diphosphate Synthase"/>
    <property type="match status" value="1"/>
</dbReference>
<gene>
    <name evidence="5" type="ORF">EDEG_01060</name>
</gene>
<evidence type="ECO:0000313" key="5">
    <source>
        <dbReference type="EMBL" id="EJW04770.1"/>
    </source>
</evidence>
<dbReference type="Pfam" id="PF00348">
    <property type="entry name" value="polyprenyl_synt"/>
    <property type="match status" value="2"/>
</dbReference>
<dbReference type="InterPro" id="IPR039702">
    <property type="entry name" value="FPS1-like"/>
</dbReference>
<dbReference type="GO" id="GO:0045337">
    <property type="term" value="P:farnesyl diphosphate biosynthetic process"/>
    <property type="evidence" value="ECO:0007669"/>
    <property type="project" value="TreeGrafter"/>
</dbReference>
<dbReference type="STRING" id="1003232.J9DQD6"/>
<dbReference type="PANTHER" id="PTHR11525:SF0">
    <property type="entry name" value="FARNESYL PYROPHOSPHATE SYNTHASE"/>
    <property type="match status" value="1"/>
</dbReference>
<dbReference type="GO" id="GO:0005737">
    <property type="term" value="C:cytoplasm"/>
    <property type="evidence" value="ECO:0007669"/>
    <property type="project" value="TreeGrafter"/>
</dbReference>
<sequence length="518" mass="60641">MPDRFCLDEFYRIPNNNLLNYISYNQNYHLNDVIKILLPLYFDRLKPVIDYLLNGGKETRPKLFLITLRAIYDYKVSENGDFVANLREHSNPDVSQRSNLESFLSKVDINSLSTKSIASNDDKSKTVDKIAYSESLEKYKCLLKSNFKQDIISEFKNKILYLIVADCIEIIQGALVILDDIMDDSKIRRGKQCWHILEGLKVVHDAEMLISLIYLLLRFVYSHFKYIYLNKKNIIGDKKSDSQDDESTLISGLASNSPEMMEDFDFDYYKAIKKFNQTFLKTAMGQTQDALEKTVRKWDDAERFYTRENYEKICVAKNSFYTFALPIDLGFLLSNMFLTMNNNNNVFFDLNTCQKLKTKNYNSERNIGNDSLDSSANVYKLTTKTIDEFLLKHAKFYQFSFESKFLCFSLLLMGIYHQIKDDYLNFFPSISGKSETDLEERKLTFFTYQIVEKGFDQNVLDFLMMKTDESYVKGLILPLLKEFEENEINFVNDILKCKDGFFDVLVDICVAILYKRKN</sequence>
<dbReference type="EMBL" id="AFBI03000014">
    <property type="protein sequence ID" value="EJW04770.1"/>
    <property type="molecule type" value="Genomic_DNA"/>
</dbReference>
<evidence type="ECO:0000256" key="3">
    <source>
        <dbReference type="ARBA" id="ARBA00022723"/>
    </source>
</evidence>
<organism evidence="5 6">
    <name type="scientific">Edhazardia aedis (strain USNM 41457)</name>
    <name type="common">Microsporidian parasite</name>
    <dbReference type="NCBI Taxonomy" id="1003232"/>
    <lineage>
        <taxon>Eukaryota</taxon>
        <taxon>Fungi</taxon>
        <taxon>Fungi incertae sedis</taxon>
        <taxon>Microsporidia</taxon>
        <taxon>Edhazardia</taxon>
    </lineage>
</organism>
<keyword evidence="3" id="KW-0479">Metal-binding</keyword>
<evidence type="ECO:0000256" key="1">
    <source>
        <dbReference type="ARBA" id="ARBA00001946"/>
    </source>
</evidence>